<gene>
    <name evidence="1" type="ORF">SAMN05660657_05427</name>
</gene>
<sequence length="64" mass="6564">MQLQDTVTVVTGAGSGVGAALAAQRVADEIGGTTAVIHEAVTGPVDRMLTEPVLRISVHLRGIR</sequence>
<dbReference type="Proteomes" id="UP000199546">
    <property type="component" value="Unassembled WGS sequence"/>
</dbReference>
<dbReference type="EMBL" id="FPBA01000037">
    <property type="protein sequence ID" value="SFU07673.1"/>
    <property type="molecule type" value="Genomic_DNA"/>
</dbReference>
<evidence type="ECO:0000313" key="2">
    <source>
        <dbReference type="Proteomes" id="UP000199546"/>
    </source>
</evidence>
<dbReference type="SUPFAM" id="SSF51735">
    <property type="entry name" value="NAD(P)-binding Rossmann-fold domains"/>
    <property type="match status" value="1"/>
</dbReference>
<organism evidence="1 2">
    <name type="scientific">Geodermatophilus amargosae</name>
    <dbReference type="NCBI Taxonomy" id="1296565"/>
    <lineage>
        <taxon>Bacteria</taxon>
        <taxon>Bacillati</taxon>
        <taxon>Actinomycetota</taxon>
        <taxon>Actinomycetes</taxon>
        <taxon>Geodermatophilales</taxon>
        <taxon>Geodermatophilaceae</taxon>
        <taxon>Geodermatophilus</taxon>
    </lineage>
</organism>
<dbReference type="STRING" id="1296565.SAMN05660657_05427"/>
<evidence type="ECO:0008006" key="3">
    <source>
        <dbReference type="Google" id="ProtNLM"/>
    </source>
</evidence>
<protein>
    <recommendedName>
        <fullName evidence="3">Short chain dehydrogenase</fullName>
    </recommendedName>
</protein>
<keyword evidence="2" id="KW-1185">Reference proteome</keyword>
<dbReference type="RefSeq" id="WP_093584701.1">
    <property type="nucleotide sequence ID" value="NZ_FPBA01000037.1"/>
</dbReference>
<proteinExistence type="predicted"/>
<dbReference type="AlphaFoldDB" id="A0A1I7D7F9"/>
<accession>A0A1I7D7F9</accession>
<evidence type="ECO:0000313" key="1">
    <source>
        <dbReference type="EMBL" id="SFU07673.1"/>
    </source>
</evidence>
<name>A0A1I7D7F9_9ACTN</name>
<dbReference type="InterPro" id="IPR036291">
    <property type="entry name" value="NAD(P)-bd_dom_sf"/>
</dbReference>
<reference evidence="2" key="1">
    <citation type="submission" date="2016-10" db="EMBL/GenBank/DDBJ databases">
        <authorList>
            <person name="Varghese N."/>
            <person name="Submissions S."/>
        </authorList>
    </citation>
    <scope>NUCLEOTIDE SEQUENCE [LARGE SCALE GENOMIC DNA]</scope>
    <source>
        <strain evidence="2">DSM 46136</strain>
    </source>
</reference>